<feature type="compositionally biased region" description="Basic and acidic residues" evidence="1">
    <location>
        <begin position="136"/>
        <end position="151"/>
    </location>
</feature>
<dbReference type="InterPro" id="IPR010982">
    <property type="entry name" value="Lambda_DNA-bd_dom_sf"/>
</dbReference>
<comment type="caution">
    <text evidence="3">The sequence shown here is derived from an EMBL/GenBank/DDBJ whole genome shotgun (WGS) entry which is preliminary data.</text>
</comment>
<proteinExistence type="predicted"/>
<gene>
    <name evidence="3" type="ORF">G5B46_07170</name>
</gene>
<dbReference type="GO" id="GO:0003677">
    <property type="term" value="F:DNA binding"/>
    <property type="evidence" value="ECO:0007669"/>
    <property type="project" value="InterPro"/>
</dbReference>
<dbReference type="Pfam" id="PF01381">
    <property type="entry name" value="HTH_3"/>
    <property type="match status" value="1"/>
</dbReference>
<evidence type="ECO:0000256" key="1">
    <source>
        <dbReference type="SAM" id="MobiDB-lite"/>
    </source>
</evidence>
<reference evidence="3" key="1">
    <citation type="submission" date="2020-02" db="EMBL/GenBank/DDBJ databases">
        <authorList>
            <person name="Gao J."/>
            <person name="Sun J."/>
        </authorList>
    </citation>
    <scope>NUCLEOTIDE SEQUENCE</scope>
    <source>
        <strain evidence="3">602-2</strain>
    </source>
</reference>
<dbReference type="RefSeq" id="WP_165257274.1">
    <property type="nucleotide sequence ID" value="NZ_JAAKGT010000002.1"/>
</dbReference>
<dbReference type="Gene3D" id="1.10.260.40">
    <property type="entry name" value="lambda repressor-like DNA-binding domains"/>
    <property type="match status" value="1"/>
</dbReference>
<protein>
    <submittedName>
        <fullName evidence="3">Helix-turn-helix transcriptional regulator</fullName>
    </submittedName>
</protein>
<dbReference type="EMBL" id="JAAKGT010000002">
    <property type="protein sequence ID" value="NGM49381.1"/>
    <property type="molecule type" value="Genomic_DNA"/>
</dbReference>
<name>A0A6G4QV05_9CAUL</name>
<dbReference type="CDD" id="cd00093">
    <property type="entry name" value="HTH_XRE"/>
    <property type="match status" value="1"/>
</dbReference>
<evidence type="ECO:0000313" key="3">
    <source>
        <dbReference type="EMBL" id="NGM49381.1"/>
    </source>
</evidence>
<sequence>MVEAASDDLARQRQLLSTILKQIRGLRRMRAPEVAARMGLKRRTYYSFEAGEGPLDLAKIWRFADATDSDPVAIMDALQLGDPDIALRAMDNKASSILLGSYRRFNDRVGDRLTTITPNILIEAFKRPFDSLEEHLDKRDQSTERWLEENLPKMIPPEED</sequence>
<dbReference type="AlphaFoldDB" id="A0A6G4QV05"/>
<accession>A0A6G4QV05</accession>
<feature type="domain" description="HTH cro/C1-type" evidence="2">
    <location>
        <begin position="20"/>
        <end position="74"/>
    </location>
</feature>
<organism evidence="3">
    <name type="scientific">Caulobacter sp. 602-2</name>
    <dbReference type="NCBI Taxonomy" id="2710887"/>
    <lineage>
        <taxon>Bacteria</taxon>
        <taxon>Pseudomonadati</taxon>
        <taxon>Pseudomonadota</taxon>
        <taxon>Alphaproteobacteria</taxon>
        <taxon>Caulobacterales</taxon>
        <taxon>Caulobacteraceae</taxon>
        <taxon>Caulobacter</taxon>
    </lineage>
</organism>
<dbReference type="SMART" id="SM00530">
    <property type="entry name" value="HTH_XRE"/>
    <property type="match status" value="1"/>
</dbReference>
<dbReference type="PROSITE" id="PS50943">
    <property type="entry name" value="HTH_CROC1"/>
    <property type="match status" value="1"/>
</dbReference>
<dbReference type="SUPFAM" id="SSF47413">
    <property type="entry name" value="lambda repressor-like DNA-binding domains"/>
    <property type="match status" value="1"/>
</dbReference>
<dbReference type="InterPro" id="IPR001387">
    <property type="entry name" value="Cro/C1-type_HTH"/>
</dbReference>
<feature type="region of interest" description="Disordered" evidence="1">
    <location>
        <begin position="136"/>
        <end position="160"/>
    </location>
</feature>
<evidence type="ECO:0000259" key="2">
    <source>
        <dbReference type="PROSITE" id="PS50943"/>
    </source>
</evidence>